<dbReference type="InterPro" id="IPR025634">
    <property type="entry name" value="DUF4292"/>
</dbReference>
<reference evidence="1 2" key="1">
    <citation type="submission" date="2018-06" db="EMBL/GenBank/DDBJ databases">
        <title>Genomic Encyclopedia of Type Strains, Phase III (KMG-III): the genomes of soil and plant-associated and newly described type strains.</title>
        <authorList>
            <person name="Whitman W."/>
        </authorList>
    </citation>
    <scope>NUCLEOTIDE SEQUENCE [LARGE SCALE GENOMIC DNA]</scope>
    <source>
        <strain evidence="1 2">CGMCC 1.12504</strain>
    </source>
</reference>
<proteinExistence type="predicted"/>
<gene>
    <name evidence="1" type="ORF">B0I10_103184</name>
</gene>
<dbReference type="EMBL" id="QLSV01000003">
    <property type="protein sequence ID" value="RAR49763.1"/>
    <property type="molecule type" value="Genomic_DNA"/>
</dbReference>
<comment type="caution">
    <text evidence="1">The sequence shown here is derived from an EMBL/GenBank/DDBJ whole genome shotgun (WGS) entry which is preliminary data.</text>
</comment>
<dbReference type="AlphaFoldDB" id="A0A328WUC3"/>
<keyword evidence="2" id="KW-1185">Reference proteome</keyword>
<dbReference type="OrthoDB" id="849114at2"/>
<protein>
    <submittedName>
        <fullName evidence="1">Uncharacterized protein DUF4292</fullName>
    </submittedName>
</protein>
<dbReference type="RefSeq" id="WP_112085203.1">
    <property type="nucleotide sequence ID" value="NZ_QLSV01000003.1"/>
</dbReference>
<organism evidence="1 2">
    <name type="scientific">Flavobacterium lacus</name>
    <dbReference type="NCBI Taxonomy" id="1353778"/>
    <lineage>
        <taxon>Bacteria</taxon>
        <taxon>Pseudomonadati</taxon>
        <taxon>Bacteroidota</taxon>
        <taxon>Flavobacteriia</taxon>
        <taxon>Flavobacteriales</taxon>
        <taxon>Flavobacteriaceae</taxon>
        <taxon>Flavobacterium</taxon>
    </lineage>
</organism>
<name>A0A328WUC3_9FLAO</name>
<dbReference type="Proteomes" id="UP000249518">
    <property type="component" value="Unassembled WGS sequence"/>
</dbReference>
<evidence type="ECO:0000313" key="2">
    <source>
        <dbReference type="Proteomes" id="UP000249518"/>
    </source>
</evidence>
<sequence>MKQLLYAIILVFMLAGCKAKKGLSEGKASEDLATKKIIENHYDVKKNFSTAYIRANAKYKDKDQSLSFSAEIRIQKDEMILVSIRFLGITMAKGVITPTEVKYYEKTGNKFFEGDYTTLSNWLGSDLDFYKVQNMLIGQAMDDLRKGNYSNTIEDRLYKLKDISDKKNAKSFYFEAANFLIKRQEIEQAAKNRKLNVFYPNHKEYKEAILPLSILIEAIHENDKNTISLDYNSVTFNEQLSFPYSVPSGYEQIFIEN</sequence>
<evidence type="ECO:0000313" key="1">
    <source>
        <dbReference type="EMBL" id="RAR49763.1"/>
    </source>
</evidence>
<dbReference type="Pfam" id="PF14125">
    <property type="entry name" value="DUF4292"/>
    <property type="match status" value="1"/>
</dbReference>
<dbReference type="PROSITE" id="PS51257">
    <property type="entry name" value="PROKAR_LIPOPROTEIN"/>
    <property type="match status" value="1"/>
</dbReference>
<accession>A0A328WUC3</accession>